<dbReference type="Proteomes" id="UP001596201">
    <property type="component" value="Unassembled WGS sequence"/>
</dbReference>
<keyword evidence="5" id="KW-1185">Reference proteome</keyword>
<dbReference type="InterPro" id="IPR016662">
    <property type="entry name" value="Acyl-CoA_thioEstase_long-chain"/>
</dbReference>
<gene>
    <name evidence="4" type="ORF">ACFPJ5_18100</name>
</gene>
<dbReference type="Gene3D" id="3.40.50.1820">
    <property type="entry name" value="alpha/beta hydrolase"/>
    <property type="match status" value="1"/>
</dbReference>
<protein>
    <submittedName>
        <fullName evidence="4">Acyl-CoA thioester hydrolase/BAAT C-terminal domain-containing protein</fullName>
    </submittedName>
</protein>
<keyword evidence="4" id="KW-0378">Hydrolase</keyword>
<evidence type="ECO:0000256" key="2">
    <source>
        <dbReference type="SAM" id="MobiDB-lite"/>
    </source>
</evidence>
<organism evidence="4 5">
    <name type="scientific">Salinirubrum litoreum</name>
    <dbReference type="NCBI Taxonomy" id="1126234"/>
    <lineage>
        <taxon>Archaea</taxon>
        <taxon>Methanobacteriati</taxon>
        <taxon>Methanobacteriota</taxon>
        <taxon>Stenosarchaea group</taxon>
        <taxon>Halobacteria</taxon>
        <taxon>Halobacteriales</taxon>
        <taxon>Haloferacaceae</taxon>
        <taxon>Salinirubrum</taxon>
    </lineage>
</organism>
<evidence type="ECO:0000313" key="4">
    <source>
        <dbReference type="EMBL" id="MFC5368841.1"/>
    </source>
</evidence>
<feature type="domain" description="BAAT/Acyl-CoA thioester hydrolase C-terminal" evidence="3">
    <location>
        <begin position="289"/>
        <end position="368"/>
    </location>
</feature>
<sequence>MTGLPPGERVELSVRPADTGLDTYGWQREYIADAEGRVETGVGTNDGTDETGSRMILSTLDSDEETTGPFTLGDRGAVDLRVRLHVDRHVSAEATTTRVARHPATRGRSVGSSDLAGTVYEPSAEGPHPPVVVLHGSAGVVPEDFCRMLATQGFWTLGLRYFGSPDPVPDELRDVPLSYFERAVAWTESHPETTGEGVGLVGVSRGVEPALLTAVERDGPATVVGYGGAGWIAPGVEPGEPVPWTRDGDPLVSLETVEAFWTAYGEADCDPADCSFDDPHRPCAAVACAVAHVSATEPAAAESVTIPVERVDGPVTLLTGRDDEVWNAPTFSEIALTQVGPDREQAVAHYVSDEAGHRFLQPYYPHVLRGGTREGTAEAAVASWLRTLDTLDAGLR</sequence>
<dbReference type="GO" id="GO:0016787">
    <property type="term" value="F:hydrolase activity"/>
    <property type="evidence" value="ECO:0007669"/>
    <property type="project" value="UniProtKB-KW"/>
</dbReference>
<evidence type="ECO:0000313" key="5">
    <source>
        <dbReference type="Proteomes" id="UP001596201"/>
    </source>
</evidence>
<reference evidence="4 5" key="1">
    <citation type="journal article" date="2019" name="Int. J. Syst. Evol. Microbiol.">
        <title>The Global Catalogue of Microorganisms (GCM) 10K type strain sequencing project: providing services to taxonomists for standard genome sequencing and annotation.</title>
        <authorList>
            <consortium name="The Broad Institute Genomics Platform"/>
            <consortium name="The Broad Institute Genome Sequencing Center for Infectious Disease"/>
            <person name="Wu L."/>
            <person name="Ma J."/>
        </authorList>
    </citation>
    <scope>NUCLEOTIDE SEQUENCE [LARGE SCALE GENOMIC DNA]</scope>
    <source>
        <strain evidence="4 5">CGMCC 1.12237</strain>
    </source>
</reference>
<evidence type="ECO:0000259" key="3">
    <source>
        <dbReference type="Pfam" id="PF08840"/>
    </source>
</evidence>
<dbReference type="RefSeq" id="WP_227231408.1">
    <property type="nucleotide sequence ID" value="NZ_JAJCVJ010000003.1"/>
</dbReference>
<feature type="active site" description="Charge relay system" evidence="1">
    <location>
        <position position="357"/>
    </location>
</feature>
<evidence type="ECO:0000256" key="1">
    <source>
        <dbReference type="PIRSR" id="PIRSR016521-1"/>
    </source>
</evidence>
<feature type="active site" description="Charge relay system" evidence="1">
    <location>
        <position position="204"/>
    </location>
</feature>
<feature type="domain" description="BAAT/Acyl-CoA thioester hydrolase C-terminal" evidence="3">
    <location>
        <begin position="175"/>
        <end position="228"/>
    </location>
</feature>
<dbReference type="InterPro" id="IPR014940">
    <property type="entry name" value="BAAT_C"/>
</dbReference>
<dbReference type="PANTHER" id="PTHR10824">
    <property type="entry name" value="ACYL-COENZYME A THIOESTERASE-RELATED"/>
    <property type="match status" value="1"/>
</dbReference>
<dbReference type="PIRSF" id="PIRSF016521">
    <property type="entry name" value="Acyl-CoA_hydro"/>
    <property type="match status" value="1"/>
</dbReference>
<dbReference type="Pfam" id="PF08840">
    <property type="entry name" value="BAAT_C"/>
    <property type="match status" value="2"/>
</dbReference>
<proteinExistence type="predicted"/>
<feature type="active site" description="Charge relay system" evidence="1">
    <location>
        <position position="323"/>
    </location>
</feature>
<comment type="caution">
    <text evidence="4">The sequence shown here is derived from an EMBL/GenBank/DDBJ whole genome shotgun (WGS) entry which is preliminary data.</text>
</comment>
<dbReference type="InterPro" id="IPR029058">
    <property type="entry name" value="AB_hydrolase_fold"/>
</dbReference>
<dbReference type="PANTHER" id="PTHR10824:SF4">
    <property type="entry name" value="ACYL-COENZYME A THIOESTERASE 1-LIKE"/>
    <property type="match status" value="1"/>
</dbReference>
<dbReference type="SUPFAM" id="SSF53474">
    <property type="entry name" value="alpha/beta-Hydrolases"/>
    <property type="match status" value="1"/>
</dbReference>
<name>A0ABD5RG88_9EURY</name>
<dbReference type="AlphaFoldDB" id="A0ABD5RG88"/>
<feature type="region of interest" description="Disordered" evidence="2">
    <location>
        <begin position="94"/>
        <end position="115"/>
    </location>
</feature>
<accession>A0ABD5RG88</accession>
<dbReference type="EMBL" id="JBHSKX010000004">
    <property type="protein sequence ID" value="MFC5368841.1"/>
    <property type="molecule type" value="Genomic_DNA"/>
</dbReference>